<feature type="binding site" evidence="7">
    <location>
        <begin position="103"/>
        <end position="104"/>
    </location>
    <ligand>
        <name>substrate</name>
    </ligand>
</feature>
<dbReference type="InterPro" id="IPR036441">
    <property type="entry name" value="DHquinase_II_sf"/>
</dbReference>
<feature type="binding site" evidence="7">
    <location>
        <position position="113"/>
    </location>
    <ligand>
        <name>substrate</name>
    </ligand>
</feature>
<evidence type="ECO:0000256" key="2">
    <source>
        <dbReference type="ARBA" id="ARBA00004902"/>
    </source>
</evidence>
<feature type="active site" description="Proton donor" evidence="7">
    <location>
        <position position="102"/>
    </location>
</feature>
<evidence type="ECO:0000256" key="4">
    <source>
        <dbReference type="ARBA" id="ARBA00011193"/>
    </source>
</evidence>
<evidence type="ECO:0000256" key="1">
    <source>
        <dbReference type="ARBA" id="ARBA00001864"/>
    </source>
</evidence>
<dbReference type="HAMAP" id="MF_00169">
    <property type="entry name" value="AroQ"/>
    <property type="match status" value="1"/>
</dbReference>
<comment type="similarity">
    <text evidence="3 7">Belongs to the type-II 3-dehydroquinase family.</text>
</comment>
<evidence type="ECO:0000313" key="10">
    <source>
        <dbReference type="Proteomes" id="UP001277761"/>
    </source>
</evidence>
<dbReference type="EC" id="4.2.1.10" evidence="5 7"/>
<feature type="binding site" evidence="7">
    <location>
        <position position="82"/>
    </location>
    <ligand>
        <name>substrate</name>
    </ligand>
</feature>
<evidence type="ECO:0000256" key="8">
    <source>
        <dbReference type="SAM" id="MobiDB-lite"/>
    </source>
</evidence>
<dbReference type="InterPro" id="IPR001874">
    <property type="entry name" value="DHquinase_II"/>
</dbReference>
<accession>A0ABU4VDW7</accession>
<dbReference type="CDD" id="cd00466">
    <property type="entry name" value="DHQase_II"/>
    <property type="match status" value="1"/>
</dbReference>
<dbReference type="PANTHER" id="PTHR21272">
    <property type="entry name" value="CATABOLIC 3-DEHYDROQUINASE"/>
    <property type="match status" value="1"/>
</dbReference>
<dbReference type="Proteomes" id="UP001277761">
    <property type="component" value="Unassembled WGS sequence"/>
</dbReference>
<dbReference type="SUPFAM" id="SSF52304">
    <property type="entry name" value="Type II 3-dehydroquinate dehydratase"/>
    <property type="match status" value="1"/>
</dbReference>
<name>A0ABU4VDW7_9ACTN</name>
<gene>
    <name evidence="7" type="primary">aroQ</name>
    <name evidence="9" type="ORF">SK069_00020</name>
</gene>
<organism evidence="9 10">
    <name type="scientific">Patulibacter brassicae</name>
    <dbReference type="NCBI Taxonomy" id="1705717"/>
    <lineage>
        <taxon>Bacteria</taxon>
        <taxon>Bacillati</taxon>
        <taxon>Actinomycetota</taxon>
        <taxon>Thermoleophilia</taxon>
        <taxon>Solirubrobacterales</taxon>
        <taxon>Patulibacteraceae</taxon>
        <taxon>Patulibacter</taxon>
    </lineage>
</organism>
<feature type="active site" description="Proton acceptor" evidence="7">
    <location>
        <position position="25"/>
    </location>
</feature>
<feature type="binding site" evidence="7">
    <location>
        <position position="89"/>
    </location>
    <ligand>
        <name>substrate</name>
    </ligand>
</feature>
<keyword evidence="7" id="KW-0028">Amino-acid biosynthesis</keyword>
<protein>
    <recommendedName>
        <fullName evidence="5 7">3-dehydroquinate dehydratase</fullName>
        <shortName evidence="7">3-dehydroquinase</shortName>
        <ecNumber evidence="5 7">4.2.1.10</ecNumber>
    </recommendedName>
    <alternativeName>
        <fullName evidence="7">Type II DHQase</fullName>
    </alternativeName>
</protein>
<dbReference type="GO" id="GO:0003855">
    <property type="term" value="F:3-dehydroquinate dehydratase activity"/>
    <property type="evidence" value="ECO:0007669"/>
    <property type="project" value="UniProtKB-EC"/>
</dbReference>
<keyword evidence="7" id="KW-0057">Aromatic amino acid biosynthesis</keyword>
<dbReference type="NCBIfam" id="NF003807">
    <property type="entry name" value="PRK05395.1-4"/>
    <property type="match status" value="1"/>
</dbReference>
<dbReference type="RefSeq" id="WP_319952118.1">
    <property type="nucleotide sequence ID" value="NZ_JAXAVX010000001.1"/>
</dbReference>
<evidence type="ECO:0000313" key="9">
    <source>
        <dbReference type="EMBL" id="MDX8149964.1"/>
    </source>
</evidence>
<reference evidence="9 10" key="1">
    <citation type="submission" date="2023-11" db="EMBL/GenBank/DDBJ databases">
        <authorList>
            <person name="Xu M."/>
            <person name="Jiang T."/>
        </authorList>
    </citation>
    <scope>NUCLEOTIDE SEQUENCE [LARGE SCALE GENOMIC DNA]</scope>
    <source>
        <strain evidence="9 10">SD</strain>
    </source>
</reference>
<keyword evidence="6 7" id="KW-0456">Lyase</keyword>
<evidence type="ECO:0000256" key="6">
    <source>
        <dbReference type="ARBA" id="ARBA00023239"/>
    </source>
</evidence>
<comment type="pathway">
    <text evidence="2 7">Metabolic intermediate biosynthesis; chorismate biosynthesis; chorismate from D-erythrose 4-phosphate and phosphoenolpyruvate: step 3/7.</text>
</comment>
<keyword evidence="10" id="KW-1185">Reference proteome</keyword>
<evidence type="ECO:0000256" key="3">
    <source>
        <dbReference type="ARBA" id="ARBA00011037"/>
    </source>
</evidence>
<dbReference type="PANTHER" id="PTHR21272:SF3">
    <property type="entry name" value="CATABOLIC 3-DEHYDROQUINASE"/>
    <property type="match status" value="1"/>
</dbReference>
<feature type="region of interest" description="Disordered" evidence="8">
    <location>
        <begin position="146"/>
        <end position="188"/>
    </location>
</feature>
<sequence length="188" mass="20201">MRRIRVAVVHGVNLDQLGRRNPDHYGAGSLRDLERQVEEWGTELGCAVRFFQTNHEGAFVEYLHRAEGLVDALILNPGAWTHYSWAIHDALELASLPAVEVHLSDVGAREEWRRRSVISELCLATVSGQGIAGYRTALEALSGHLLPNEPEAPADGVEGPATAEPTAASPGGTAPSTDSPTPTDLPTP</sequence>
<dbReference type="Gene3D" id="3.40.50.9100">
    <property type="entry name" value="Dehydroquinase, class II"/>
    <property type="match status" value="1"/>
</dbReference>
<comment type="function">
    <text evidence="7">Catalyzes a trans-dehydration via an enolate intermediate.</text>
</comment>
<feature type="binding site" evidence="7">
    <location>
        <position position="76"/>
    </location>
    <ligand>
        <name>substrate</name>
    </ligand>
</feature>
<comment type="subunit">
    <text evidence="4 7">Homododecamer.</text>
</comment>
<dbReference type="Pfam" id="PF01220">
    <property type="entry name" value="DHquinase_II"/>
    <property type="match status" value="1"/>
</dbReference>
<feature type="site" description="Transition state stabilizer" evidence="7">
    <location>
        <position position="20"/>
    </location>
</feature>
<evidence type="ECO:0000256" key="5">
    <source>
        <dbReference type="ARBA" id="ARBA00012060"/>
    </source>
</evidence>
<evidence type="ECO:0000256" key="7">
    <source>
        <dbReference type="HAMAP-Rule" id="MF_00169"/>
    </source>
</evidence>
<feature type="compositionally biased region" description="Low complexity" evidence="8">
    <location>
        <begin position="169"/>
        <end position="182"/>
    </location>
</feature>
<comment type="catalytic activity">
    <reaction evidence="1 7">
        <text>3-dehydroquinate = 3-dehydroshikimate + H2O</text>
        <dbReference type="Rhea" id="RHEA:21096"/>
        <dbReference type="ChEBI" id="CHEBI:15377"/>
        <dbReference type="ChEBI" id="CHEBI:16630"/>
        <dbReference type="ChEBI" id="CHEBI:32364"/>
        <dbReference type="EC" id="4.2.1.10"/>
    </reaction>
</comment>
<dbReference type="EMBL" id="JAXAVX010000001">
    <property type="protein sequence ID" value="MDX8149964.1"/>
    <property type="molecule type" value="Genomic_DNA"/>
</dbReference>
<proteinExistence type="inferred from homology"/>
<comment type="caution">
    <text evidence="9">The sequence shown here is derived from an EMBL/GenBank/DDBJ whole genome shotgun (WGS) entry which is preliminary data.</text>
</comment>
<dbReference type="NCBIfam" id="NF003805">
    <property type="entry name" value="PRK05395.1-2"/>
    <property type="match status" value="1"/>
</dbReference>